<dbReference type="EMBL" id="FOQU01000005">
    <property type="protein sequence ID" value="SFJ13641.1"/>
    <property type="molecule type" value="Genomic_DNA"/>
</dbReference>
<dbReference type="SUPFAM" id="SSF51126">
    <property type="entry name" value="Pectin lyase-like"/>
    <property type="match status" value="1"/>
</dbReference>
<dbReference type="InterPro" id="IPR011050">
    <property type="entry name" value="Pectin_lyase_fold/virulence"/>
</dbReference>
<feature type="compositionally biased region" description="Low complexity" evidence="1">
    <location>
        <begin position="49"/>
        <end position="65"/>
    </location>
</feature>
<reference evidence="3 4" key="1">
    <citation type="submission" date="2016-10" db="EMBL/GenBank/DDBJ databases">
        <authorList>
            <person name="de Groot N.N."/>
        </authorList>
    </citation>
    <scope>NUCLEOTIDE SEQUENCE [LARGE SCALE GENOMIC DNA]</scope>
    <source>
        <strain evidence="3 4">LMG 23650</strain>
    </source>
</reference>
<dbReference type="Gene3D" id="2.160.20.10">
    <property type="entry name" value="Single-stranded right-handed beta-helix, Pectin lyase-like"/>
    <property type="match status" value="1"/>
</dbReference>
<evidence type="ECO:0000313" key="4">
    <source>
        <dbReference type="Proteomes" id="UP000199548"/>
    </source>
</evidence>
<accession>A0A1I3NWP9</accession>
<proteinExistence type="predicted"/>
<feature type="region of interest" description="Disordered" evidence="1">
    <location>
        <begin position="49"/>
        <end position="72"/>
    </location>
</feature>
<dbReference type="AlphaFoldDB" id="A0A1I3NWP9"/>
<keyword evidence="4" id="KW-1185">Reference proteome</keyword>
<dbReference type="Proteomes" id="UP000199548">
    <property type="component" value="Unassembled WGS sequence"/>
</dbReference>
<dbReference type="InterPro" id="IPR012334">
    <property type="entry name" value="Pectin_lyas_fold"/>
</dbReference>
<evidence type="ECO:0000259" key="2">
    <source>
        <dbReference type="Pfam" id="PF12708"/>
    </source>
</evidence>
<dbReference type="RefSeq" id="WP_091014526.1">
    <property type="nucleotide sequence ID" value="NZ_CP041745.1"/>
</dbReference>
<dbReference type="SMART" id="SM00710">
    <property type="entry name" value="PbH1"/>
    <property type="match status" value="4"/>
</dbReference>
<dbReference type="InterPro" id="IPR006626">
    <property type="entry name" value="PbH1"/>
</dbReference>
<evidence type="ECO:0000313" key="3">
    <source>
        <dbReference type="EMBL" id="SFJ13641.1"/>
    </source>
</evidence>
<gene>
    <name evidence="3" type="ORF">SAMN05192543_105545</name>
</gene>
<protein>
    <submittedName>
        <fullName evidence="3">Parallel beta-helix repeat (Two copies)</fullName>
    </submittedName>
</protein>
<feature type="domain" description="Rhamnogalacturonase A/B/Epimerase-like pectate lyase" evidence="2">
    <location>
        <begin position="73"/>
        <end position="243"/>
    </location>
</feature>
<name>A0A1I3NWP9_9BURK</name>
<sequence>MRIELMRVVSTALMLWACVGCSGDGPGSSTRSTALSAANASSNVAVQKAASSASSSTPGAQTGTPISQPSGSINVASYGAVGDGNTDNTGALQNAFNAAASSHQSVYIPAGTYNHSGTLSLNGVNVTGAGSQTVLRATNPDEEAIKLGSNSTLANIETSTRALDRSSQPDAAAIDVTGSNDGVSYVTTLGAASNGIRLDGATGATISSNLVEGTNADGIALMNGSLNNFVASNEVYQAGDDSFSDDSYTFDSRQDSGNVFSHDFALANAYGRGFALMGSTGDTIENSVTDGSQWMGIVVGTDSNSRTMNGSNDTVSNNLIVNAKGDAVDVMNPGGSLSQSGAGMNIWGNSTSGSEASVFGFTPATNLVDRYSITSYQPGTGDGSHNGS</sequence>
<organism evidence="3 4">
    <name type="scientific">Paraburkholderia megapolitana</name>
    <dbReference type="NCBI Taxonomy" id="420953"/>
    <lineage>
        <taxon>Bacteria</taxon>
        <taxon>Pseudomonadati</taxon>
        <taxon>Pseudomonadota</taxon>
        <taxon>Betaproteobacteria</taxon>
        <taxon>Burkholderiales</taxon>
        <taxon>Burkholderiaceae</taxon>
        <taxon>Paraburkholderia</taxon>
    </lineage>
</organism>
<dbReference type="OrthoDB" id="9135535at2"/>
<dbReference type="Pfam" id="PF12708">
    <property type="entry name" value="Pect-lyase_RHGA_epim"/>
    <property type="match status" value="1"/>
</dbReference>
<dbReference type="STRING" id="420953.SAMN05192543_105545"/>
<dbReference type="InterPro" id="IPR024535">
    <property type="entry name" value="RHGA/B-epi-like_pectate_lyase"/>
</dbReference>
<evidence type="ECO:0000256" key="1">
    <source>
        <dbReference type="SAM" id="MobiDB-lite"/>
    </source>
</evidence>